<dbReference type="Proteomes" id="UP000828390">
    <property type="component" value="Unassembled WGS sequence"/>
</dbReference>
<reference evidence="1" key="2">
    <citation type="submission" date="2020-11" db="EMBL/GenBank/DDBJ databases">
        <authorList>
            <person name="McCartney M.A."/>
            <person name="Auch B."/>
            <person name="Kono T."/>
            <person name="Mallez S."/>
            <person name="Becker A."/>
            <person name="Gohl D.M."/>
            <person name="Silverstein K.A.T."/>
            <person name="Koren S."/>
            <person name="Bechman K.B."/>
            <person name="Herman A."/>
            <person name="Abrahante J.E."/>
            <person name="Garbe J."/>
        </authorList>
    </citation>
    <scope>NUCLEOTIDE SEQUENCE</scope>
    <source>
        <strain evidence="1">Duluth1</strain>
        <tissue evidence="1">Whole animal</tissue>
    </source>
</reference>
<organism evidence="1 2">
    <name type="scientific">Dreissena polymorpha</name>
    <name type="common">Zebra mussel</name>
    <name type="synonym">Mytilus polymorpha</name>
    <dbReference type="NCBI Taxonomy" id="45954"/>
    <lineage>
        <taxon>Eukaryota</taxon>
        <taxon>Metazoa</taxon>
        <taxon>Spiralia</taxon>
        <taxon>Lophotrochozoa</taxon>
        <taxon>Mollusca</taxon>
        <taxon>Bivalvia</taxon>
        <taxon>Autobranchia</taxon>
        <taxon>Heteroconchia</taxon>
        <taxon>Euheterodonta</taxon>
        <taxon>Imparidentia</taxon>
        <taxon>Neoheterodontei</taxon>
        <taxon>Myida</taxon>
        <taxon>Dreissenoidea</taxon>
        <taxon>Dreissenidae</taxon>
        <taxon>Dreissena</taxon>
    </lineage>
</organism>
<accession>A0A9D4K5F6</accession>
<evidence type="ECO:0000313" key="1">
    <source>
        <dbReference type="EMBL" id="KAH3833254.1"/>
    </source>
</evidence>
<evidence type="ECO:0000313" key="2">
    <source>
        <dbReference type="Proteomes" id="UP000828390"/>
    </source>
</evidence>
<gene>
    <name evidence="1" type="ORF">DPMN_106559</name>
</gene>
<proteinExistence type="predicted"/>
<protein>
    <submittedName>
        <fullName evidence="1">Uncharacterized protein</fullName>
    </submittedName>
</protein>
<name>A0A9D4K5F6_DREPO</name>
<dbReference type="EMBL" id="JAIWYP010000004">
    <property type="protein sequence ID" value="KAH3833254.1"/>
    <property type="molecule type" value="Genomic_DNA"/>
</dbReference>
<dbReference type="AlphaFoldDB" id="A0A9D4K5F6"/>
<reference evidence="1" key="1">
    <citation type="journal article" date="2019" name="bioRxiv">
        <title>The Genome of the Zebra Mussel, Dreissena polymorpha: A Resource for Invasive Species Research.</title>
        <authorList>
            <person name="McCartney M.A."/>
            <person name="Auch B."/>
            <person name="Kono T."/>
            <person name="Mallez S."/>
            <person name="Zhang Y."/>
            <person name="Obille A."/>
            <person name="Becker A."/>
            <person name="Abrahante J.E."/>
            <person name="Garbe J."/>
            <person name="Badalamenti J.P."/>
            <person name="Herman A."/>
            <person name="Mangelson H."/>
            <person name="Liachko I."/>
            <person name="Sullivan S."/>
            <person name="Sone E.D."/>
            <person name="Koren S."/>
            <person name="Silverstein K.A.T."/>
            <person name="Beckman K.B."/>
            <person name="Gohl D.M."/>
        </authorList>
    </citation>
    <scope>NUCLEOTIDE SEQUENCE</scope>
    <source>
        <strain evidence="1">Duluth1</strain>
        <tissue evidence="1">Whole animal</tissue>
    </source>
</reference>
<keyword evidence="2" id="KW-1185">Reference proteome</keyword>
<comment type="caution">
    <text evidence="1">The sequence shown here is derived from an EMBL/GenBank/DDBJ whole genome shotgun (WGS) entry which is preliminary data.</text>
</comment>
<sequence length="57" mass="6384">MFTSVLEDNASGNEAPKLTERKLRHHLEGAFNIAREMVDLSGLNVCIVPLAHRLRGR</sequence>